<dbReference type="CDD" id="cd06179">
    <property type="entry name" value="MFS_TRI12_like"/>
    <property type="match status" value="1"/>
</dbReference>
<gene>
    <name evidence="8" type="ORF">BCR35DRAFT_353468</name>
</gene>
<keyword evidence="9" id="KW-1185">Reference proteome</keyword>
<keyword evidence="2" id="KW-0813">Transport</keyword>
<feature type="transmembrane region" description="Helical" evidence="7">
    <location>
        <begin position="209"/>
        <end position="229"/>
    </location>
</feature>
<dbReference type="InterPro" id="IPR010573">
    <property type="entry name" value="MFS_Str1/Tri12-like"/>
</dbReference>
<evidence type="ECO:0000256" key="5">
    <source>
        <dbReference type="ARBA" id="ARBA00023136"/>
    </source>
</evidence>
<evidence type="ECO:0000256" key="4">
    <source>
        <dbReference type="ARBA" id="ARBA00022989"/>
    </source>
</evidence>
<dbReference type="InterPro" id="IPR036259">
    <property type="entry name" value="MFS_trans_sf"/>
</dbReference>
<feature type="transmembrane region" description="Helical" evidence="7">
    <location>
        <begin position="358"/>
        <end position="377"/>
    </location>
</feature>
<dbReference type="Gene3D" id="1.20.1250.20">
    <property type="entry name" value="MFS general substrate transporter like domains"/>
    <property type="match status" value="1"/>
</dbReference>
<dbReference type="AlphaFoldDB" id="A0A1Y2EWG7"/>
<name>A0A1Y2EWG7_9BASI</name>
<feature type="transmembrane region" description="Helical" evidence="7">
    <location>
        <begin position="536"/>
        <end position="555"/>
    </location>
</feature>
<comment type="caution">
    <text evidence="8">The sequence shown here is derived from an EMBL/GenBank/DDBJ whole genome shotgun (WGS) entry which is preliminary data.</text>
</comment>
<dbReference type="InterPro" id="IPR053791">
    <property type="entry name" value="MFS_Tri12-like"/>
</dbReference>
<sequence>MTQPNLSREFSDVGSDFKSEGATTHREHALTLDQILEKPPAEIAHADDDIKAVLTWRTWVTVALAMLGTFAQVYVVVAAASVLGFIIRDLGHADIAAWTVVSPIIGRLSDLLDRKYLVVGPATLAMVGALISSRATEMSTLIGGGVLIGAVLATSSIIGAIPAEILPMKYRTLSSGLNFAAGGLAGVVGGLSAGAMIRTKADGWRDIFYFQAALHGATALGFLFIYRPAPRVYPKLTKKQLFWAIDPIGCILLISGATLLLLALNWGGATYPWSSPHVLAPMIVGIAGLVGFGLYEWLGRSDGILAHVLFRRNRNFILSVIAFSTEGFLFFSAVNTYTPMIVLNLGFEDNSWDISIRQLSYGITSLVAVGPIAWYAGRFKDIKTPLLATFTLFLIPCIGYAFIAPTSNGNKMQYAWNVLAGAGQAGPLTLLVAAVQFASPHAYLATATGLAFSGRAIGGSFGSAVVAAIVNNKMKSYPEKVGNAAIAAGLPSTSVPALLASLASGTAFTEIPGINDEITTAAVTASRYAYANAYKFAYITIIPFVILSMVCVLALKSVETQFTEHVDSAVEDTKQGTHDAVVKGEA</sequence>
<evidence type="ECO:0000256" key="2">
    <source>
        <dbReference type="ARBA" id="ARBA00022448"/>
    </source>
</evidence>
<dbReference type="GO" id="GO:0022857">
    <property type="term" value="F:transmembrane transporter activity"/>
    <property type="evidence" value="ECO:0007669"/>
    <property type="project" value="InterPro"/>
</dbReference>
<dbReference type="Pfam" id="PF06609">
    <property type="entry name" value="TRI12"/>
    <property type="match status" value="1"/>
</dbReference>
<feature type="transmembrane region" description="Helical" evidence="7">
    <location>
        <begin position="141"/>
        <end position="165"/>
    </location>
</feature>
<feature type="transmembrane region" description="Helical" evidence="7">
    <location>
        <begin position="384"/>
        <end position="403"/>
    </location>
</feature>
<organism evidence="8 9">
    <name type="scientific">Leucosporidium creatinivorum</name>
    <dbReference type="NCBI Taxonomy" id="106004"/>
    <lineage>
        <taxon>Eukaryota</taxon>
        <taxon>Fungi</taxon>
        <taxon>Dikarya</taxon>
        <taxon>Basidiomycota</taxon>
        <taxon>Pucciniomycotina</taxon>
        <taxon>Microbotryomycetes</taxon>
        <taxon>Leucosporidiales</taxon>
        <taxon>Leucosporidium</taxon>
    </lineage>
</organism>
<protein>
    <submittedName>
        <fullName evidence="8">Major facilitator superfamily domain-containing protein</fullName>
    </submittedName>
</protein>
<keyword evidence="5 7" id="KW-0472">Membrane</keyword>
<accession>A0A1Y2EWG7</accession>
<evidence type="ECO:0000313" key="9">
    <source>
        <dbReference type="Proteomes" id="UP000193467"/>
    </source>
</evidence>
<proteinExistence type="predicted"/>
<feature type="transmembrane region" description="Helical" evidence="7">
    <location>
        <begin position="116"/>
        <end position="135"/>
    </location>
</feature>
<evidence type="ECO:0000313" key="8">
    <source>
        <dbReference type="EMBL" id="ORY75943.1"/>
    </source>
</evidence>
<comment type="subcellular location">
    <subcellularLocation>
        <location evidence="1">Membrane</location>
        <topology evidence="1">Multi-pass membrane protein</topology>
    </subcellularLocation>
</comment>
<dbReference type="EMBL" id="MCGR01000036">
    <property type="protein sequence ID" value="ORY75943.1"/>
    <property type="molecule type" value="Genomic_DNA"/>
</dbReference>
<evidence type="ECO:0000256" key="1">
    <source>
        <dbReference type="ARBA" id="ARBA00004141"/>
    </source>
</evidence>
<dbReference type="OrthoDB" id="2587356at2759"/>
<feature type="compositionally biased region" description="Basic and acidic residues" evidence="6">
    <location>
        <begin position="9"/>
        <end position="22"/>
    </location>
</feature>
<feature type="transmembrane region" description="Helical" evidence="7">
    <location>
        <begin position="442"/>
        <end position="470"/>
    </location>
</feature>
<keyword evidence="3 7" id="KW-0812">Transmembrane</keyword>
<feature type="transmembrane region" description="Helical" evidence="7">
    <location>
        <begin position="177"/>
        <end position="197"/>
    </location>
</feature>
<feature type="transmembrane region" description="Helical" evidence="7">
    <location>
        <begin position="316"/>
        <end position="338"/>
    </location>
</feature>
<reference evidence="8 9" key="1">
    <citation type="submission" date="2016-07" db="EMBL/GenBank/DDBJ databases">
        <title>Pervasive Adenine N6-methylation of Active Genes in Fungi.</title>
        <authorList>
            <consortium name="DOE Joint Genome Institute"/>
            <person name="Mondo S.J."/>
            <person name="Dannebaum R.O."/>
            <person name="Kuo R.C."/>
            <person name="Labutti K."/>
            <person name="Haridas S."/>
            <person name="Kuo A."/>
            <person name="Salamov A."/>
            <person name="Ahrendt S.R."/>
            <person name="Lipzen A."/>
            <person name="Sullivan W."/>
            <person name="Andreopoulos W.B."/>
            <person name="Clum A."/>
            <person name="Lindquist E."/>
            <person name="Daum C."/>
            <person name="Ramamoorthy G.K."/>
            <person name="Gryganskyi A."/>
            <person name="Culley D."/>
            <person name="Magnuson J.K."/>
            <person name="James T.Y."/>
            <person name="O'Malley M.A."/>
            <person name="Stajich J.E."/>
            <person name="Spatafora J.W."/>
            <person name="Visel A."/>
            <person name="Grigoriev I.V."/>
        </authorList>
    </citation>
    <scope>NUCLEOTIDE SEQUENCE [LARGE SCALE GENOMIC DNA]</scope>
    <source>
        <strain evidence="8 9">62-1032</strain>
    </source>
</reference>
<feature type="region of interest" description="Disordered" evidence="6">
    <location>
        <begin position="1"/>
        <end position="22"/>
    </location>
</feature>
<dbReference type="SUPFAM" id="SSF103473">
    <property type="entry name" value="MFS general substrate transporter"/>
    <property type="match status" value="1"/>
</dbReference>
<dbReference type="InParanoid" id="A0A1Y2EWG7"/>
<dbReference type="GO" id="GO:0005886">
    <property type="term" value="C:plasma membrane"/>
    <property type="evidence" value="ECO:0007669"/>
    <property type="project" value="TreeGrafter"/>
</dbReference>
<evidence type="ECO:0000256" key="3">
    <source>
        <dbReference type="ARBA" id="ARBA00022692"/>
    </source>
</evidence>
<feature type="transmembrane region" description="Helical" evidence="7">
    <location>
        <begin position="278"/>
        <end position="295"/>
    </location>
</feature>
<dbReference type="Proteomes" id="UP000193467">
    <property type="component" value="Unassembled WGS sequence"/>
</dbReference>
<feature type="transmembrane region" description="Helical" evidence="7">
    <location>
        <begin position="59"/>
        <end position="87"/>
    </location>
</feature>
<dbReference type="PANTHER" id="PTHR23501">
    <property type="entry name" value="MAJOR FACILITATOR SUPERFAMILY"/>
    <property type="match status" value="1"/>
</dbReference>
<evidence type="ECO:0000256" key="6">
    <source>
        <dbReference type="SAM" id="MobiDB-lite"/>
    </source>
</evidence>
<feature type="transmembrane region" description="Helical" evidence="7">
    <location>
        <begin position="415"/>
        <end position="435"/>
    </location>
</feature>
<dbReference type="PANTHER" id="PTHR23501:SF195">
    <property type="entry name" value="PEP5"/>
    <property type="match status" value="1"/>
</dbReference>
<feature type="transmembrane region" description="Helical" evidence="7">
    <location>
        <begin position="241"/>
        <end position="266"/>
    </location>
</feature>
<keyword evidence="4 7" id="KW-1133">Transmembrane helix</keyword>
<evidence type="ECO:0000256" key="7">
    <source>
        <dbReference type="SAM" id="Phobius"/>
    </source>
</evidence>